<evidence type="ECO:0000256" key="1">
    <source>
        <dbReference type="ARBA" id="ARBA00022475"/>
    </source>
</evidence>
<keyword evidence="9" id="KW-1185">Reference proteome</keyword>
<keyword evidence="5" id="KW-0449">Lipoprotein</keyword>
<feature type="region of interest" description="Disordered" evidence="6">
    <location>
        <begin position="24"/>
        <end position="49"/>
    </location>
</feature>
<keyword evidence="2 7" id="KW-0732">Signal</keyword>
<dbReference type="PROSITE" id="PS51257">
    <property type="entry name" value="PROKAR_LIPOPROTEIN"/>
    <property type="match status" value="1"/>
</dbReference>
<accession>A0A7Z2ZKF8</accession>
<protein>
    <submittedName>
        <fullName evidence="8">Extracellular solute-binding protein</fullName>
    </submittedName>
</protein>
<dbReference type="Gene3D" id="3.40.190.10">
    <property type="entry name" value="Periplasmic binding protein-like II"/>
    <property type="match status" value="2"/>
</dbReference>
<keyword evidence="1" id="KW-1003">Cell membrane</keyword>
<dbReference type="Proteomes" id="UP000502248">
    <property type="component" value="Chromosome"/>
</dbReference>
<gene>
    <name evidence="8" type="ORF">HH215_01920</name>
</gene>
<dbReference type="RefSeq" id="WP_169278362.1">
    <property type="nucleotide sequence ID" value="NZ_CP051680.1"/>
</dbReference>
<keyword evidence="4" id="KW-0564">Palmitate</keyword>
<dbReference type="KEGG" id="cheb:HH215_01920"/>
<dbReference type="SUPFAM" id="SSF53850">
    <property type="entry name" value="Periplasmic binding protein-like II"/>
    <property type="match status" value="1"/>
</dbReference>
<evidence type="ECO:0000256" key="2">
    <source>
        <dbReference type="ARBA" id="ARBA00022729"/>
    </source>
</evidence>
<dbReference type="PANTHER" id="PTHR43649">
    <property type="entry name" value="ARABINOSE-BINDING PROTEIN-RELATED"/>
    <property type="match status" value="1"/>
</dbReference>
<dbReference type="InterPro" id="IPR006059">
    <property type="entry name" value="SBP"/>
</dbReference>
<evidence type="ECO:0000256" key="5">
    <source>
        <dbReference type="ARBA" id="ARBA00023288"/>
    </source>
</evidence>
<evidence type="ECO:0000256" key="4">
    <source>
        <dbReference type="ARBA" id="ARBA00023139"/>
    </source>
</evidence>
<dbReference type="EMBL" id="CP051680">
    <property type="protein sequence ID" value="QJD82057.1"/>
    <property type="molecule type" value="Genomic_DNA"/>
</dbReference>
<evidence type="ECO:0000313" key="8">
    <source>
        <dbReference type="EMBL" id="QJD82057.1"/>
    </source>
</evidence>
<evidence type="ECO:0000256" key="7">
    <source>
        <dbReference type="SAM" id="SignalP"/>
    </source>
</evidence>
<sequence>MKRKSSLGLAGILGLTLVLSACSGSNDNNNSSPSTSASSAPSASAQASETAVGQFPLKEQITLKGVAKRPPLAPSDFNEQPLIKELEKNTNVHIEWDTTVDTDFIAKRNLLLASGSLPDFFFPSQFNDIELLKYGKEGTIVPLNDLIDKHMPNLKAILDRRSDIKAYITAPDGNIYALPVGEEIGSGQQVIGSQPNFLYINQEWLDNLGLQMPTTIDEFTNVLKEFKTKDPNKNGKADEIPLTYIDNFWTGDIGYLFGAFGVPDKTYRPNNFTFLDHLNVDNGKVTVSAQQEGFKQAAAYLHNWFKDGLVDLDAFTHDYDTYFARGKTPDETIGAMIWWDKNDVAGPERGKHWVHVPPFKDMVVEFSNGGDGLDRNGPAITRDNKNPEITAAWLDQFYAPEMAAQARFGPIGVWFEKDASGKLVQKQIENPGEFRQSSAVSNGIGLLLTDMTDKVGYIEPRAQERIDDISKYYLPQMQKEKFPNIFFTEEELEVIERLKPDISDYINKMRAKWLLGGGVENDWDKFQKTLDKMGVQELLKVHQAGYDRYIAAQK</sequence>
<dbReference type="AlphaFoldDB" id="A0A7Z2ZKF8"/>
<feature type="compositionally biased region" description="Low complexity" evidence="6">
    <location>
        <begin position="24"/>
        <end position="48"/>
    </location>
</feature>
<evidence type="ECO:0000313" key="9">
    <source>
        <dbReference type="Proteomes" id="UP000502248"/>
    </source>
</evidence>
<evidence type="ECO:0000256" key="6">
    <source>
        <dbReference type="SAM" id="MobiDB-lite"/>
    </source>
</evidence>
<reference evidence="8 9" key="1">
    <citation type="submission" date="2020-04" db="EMBL/GenBank/DDBJ databases">
        <title>Genome sequencing of novel species.</title>
        <authorList>
            <person name="Heo J."/>
            <person name="Kim S.-J."/>
            <person name="Kim J.-S."/>
            <person name="Hong S.-B."/>
            <person name="Kwon S.-W."/>
        </authorList>
    </citation>
    <scope>NUCLEOTIDE SEQUENCE [LARGE SCALE GENOMIC DNA]</scope>
    <source>
        <strain evidence="8 9">MFER-1</strain>
    </source>
</reference>
<dbReference type="PANTHER" id="PTHR43649:SF33">
    <property type="entry name" value="POLYGALACTURONAN_RHAMNOGALACTURONAN-BINDING PROTEIN YTCQ"/>
    <property type="match status" value="1"/>
</dbReference>
<feature type="signal peptide" evidence="7">
    <location>
        <begin position="1"/>
        <end position="21"/>
    </location>
</feature>
<feature type="chain" id="PRO_5039107767" evidence="7">
    <location>
        <begin position="22"/>
        <end position="554"/>
    </location>
</feature>
<dbReference type="Pfam" id="PF13416">
    <property type="entry name" value="SBP_bac_8"/>
    <property type="match status" value="1"/>
</dbReference>
<dbReference type="InterPro" id="IPR050490">
    <property type="entry name" value="Bact_solute-bd_prot1"/>
</dbReference>
<name>A0A7Z2ZKF8_9BACL</name>
<proteinExistence type="predicted"/>
<keyword evidence="3" id="KW-0472">Membrane</keyword>
<evidence type="ECO:0000256" key="3">
    <source>
        <dbReference type="ARBA" id="ARBA00023136"/>
    </source>
</evidence>
<organism evidence="8 9">
    <name type="scientific">Cohnella herbarum</name>
    <dbReference type="NCBI Taxonomy" id="2728023"/>
    <lineage>
        <taxon>Bacteria</taxon>
        <taxon>Bacillati</taxon>
        <taxon>Bacillota</taxon>
        <taxon>Bacilli</taxon>
        <taxon>Bacillales</taxon>
        <taxon>Paenibacillaceae</taxon>
        <taxon>Cohnella</taxon>
    </lineage>
</organism>